<dbReference type="KEGG" id="pste:PSTEL_22295"/>
<proteinExistence type="predicted"/>
<dbReference type="SUPFAM" id="SSF54427">
    <property type="entry name" value="NTF2-like"/>
    <property type="match status" value="1"/>
</dbReference>
<reference evidence="2 3" key="1">
    <citation type="submission" date="2014-08" db="EMBL/GenBank/DDBJ databases">
        <title>Comparative genomics of the Paenibacillus odorifer group.</title>
        <authorList>
            <person name="den Bakker H.C."/>
            <person name="Tsai Y.-C."/>
            <person name="Martin N."/>
            <person name="Korlach J."/>
            <person name="Wiedmann M."/>
        </authorList>
    </citation>
    <scope>NUCLEOTIDE SEQUENCE [LARGE SCALE GENOMIC DNA]</scope>
    <source>
        <strain evidence="2 3">DSM 14472</strain>
    </source>
</reference>
<evidence type="ECO:0000313" key="3">
    <source>
        <dbReference type="Proteomes" id="UP000029507"/>
    </source>
</evidence>
<keyword evidence="3" id="KW-1185">Reference proteome</keyword>
<feature type="domain" description="SnoaL-like" evidence="1">
    <location>
        <begin position="10"/>
        <end position="86"/>
    </location>
</feature>
<organism evidence="2 3">
    <name type="scientific">Paenibacillus stellifer</name>
    <dbReference type="NCBI Taxonomy" id="169760"/>
    <lineage>
        <taxon>Bacteria</taxon>
        <taxon>Bacillati</taxon>
        <taxon>Bacillota</taxon>
        <taxon>Bacilli</taxon>
        <taxon>Bacillales</taxon>
        <taxon>Paenibacillaceae</taxon>
        <taxon>Paenibacillus</taxon>
    </lineage>
</organism>
<protein>
    <recommendedName>
        <fullName evidence="1">SnoaL-like domain-containing protein</fullName>
    </recommendedName>
</protein>
<dbReference type="Pfam" id="PF13577">
    <property type="entry name" value="SnoaL_4"/>
    <property type="match status" value="1"/>
</dbReference>
<dbReference type="EMBL" id="CP009286">
    <property type="protein sequence ID" value="AIQ65435.1"/>
    <property type="molecule type" value="Genomic_DNA"/>
</dbReference>
<dbReference type="HOGENOM" id="CLU_106738_10_3_9"/>
<dbReference type="STRING" id="169760.PSTEL_22295"/>
<dbReference type="InterPro" id="IPR032710">
    <property type="entry name" value="NTF2-like_dom_sf"/>
</dbReference>
<dbReference type="CDD" id="cd00531">
    <property type="entry name" value="NTF2_like"/>
    <property type="match status" value="1"/>
</dbReference>
<name>A0A089LZA4_9BACL</name>
<dbReference type="InterPro" id="IPR037401">
    <property type="entry name" value="SnoaL-like"/>
</dbReference>
<accession>A0A089LZA4</accession>
<evidence type="ECO:0000313" key="2">
    <source>
        <dbReference type="EMBL" id="AIQ65435.1"/>
    </source>
</evidence>
<dbReference type="Gene3D" id="3.10.450.50">
    <property type="match status" value="1"/>
</dbReference>
<dbReference type="AlphaFoldDB" id="A0A089LZA4"/>
<dbReference type="Proteomes" id="UP000029507">
    <property type="component" value="Chromosome"/>
</dbReference>
<evidence type="ECO:0000259" key="1">
    <source>
        <dbReference type="Pfam" id="PF13577"/>
    </source>
</evidence>
<gene>
    <name evidence="2" type="ORF">PSTEL_22295</name>
</gene>
<sequence length="109" mass="12189">MNGQPPALLSANEIIDSWRNVLPGFDSTHHQLGNMLVRANQSDASLFCYGTATHYLEHEGGNVWTVVGSYDFDLKETNGGWRIIKMKFNYKYQDGNAELPGLAIENAKK</sequence>